<comment type="caution">
    <text evidence="3">The sequence shown here is derived from an EMBL/GenBank/DDBJ whole genome shotgun (WGS) entry which is preliminary data.</text>
</comment>
<name>A0ABP4SJ00_9ACTN</name>
<proteinExistence type="inferred from homology"/>
<accession>A0ABP4SJ00</accession>
<protein>
    <submittedName>
        <fullName evidence="3">ATPase, T2SS/T4P/T4SS family</fullName>
    </submittedName>
</protein>
<dbReference type="SUPFAM" id="SSF52540">
    <property type="entry name" value="P-loop containing nucleoside triphosphate hydrolases"/>
    <property type="match status" value="1"/>
</dbReference>
<gene>
    <name evidence="3" type="ORF">GCM10009765_23850</name>
</gene>
<dbReference type="Gene3D" id="3.40.50.300">
    <property type="entry name" value="P-loop containing nucleotide triphosphate hydrolases"/>
    <property type="match status" value="1"/>
</dbReference>
<dbReference type="Gene3D" id="3.30.450.380">
    <property type="match status" value="1"/>
</dbReference>
<dbReference type="PANTHER" id="PTHR30486:SF6">
    <property type="entry name" value="TYPE IV PILUS RETRACTATION ATPASE PILT"/>
    <property type="match status" value="1"/>
</dbReference>
<dbReference type="CDD" id="cd01130">
    <property type="entry name" value="VirB11-like_ATPase"/>
    <property type="match status" value="1"/>
</dbReference>
<sequence>MDTLTIDVLAEFTQQDVTEAREPMDRFTRDAIAGYVRDVLLGWGLLQPLLDDPQVETITINGADSVWVTLADGTTRPTAPIADSDTDLIDLLQQRAARAGDHQNPDGHQERRFTRSHPWLFLELPDGSRLTAIAWLTRRPFVSIRRHRYRHVSLSDLVELGVMSELLRQFFAAAVLGHRNILICGAPGIGKTTFLRGLASVIPAQERIWTIEDIYELRLDQDPAHLVVTAAQTRDANIEGEGAITQEDLVVLATRGSPERMIVGEIRGPEIVAFFAAMNMGVGGMSTIHASSSEQAPLKAASYAGLSSQRLSLEASNLLFASAVQLVVYLTTATDGRRVVSSVREIVGADEKTVISNELFRPGTDRRAEPGAAPSDRLRAILTAQNLPPDAFITSGRWWK</sequence>
<dbReference type="PANTHER" id="PTHR30486">
    <property type="entry name" value="TWITCHING MOTILITY PROTEIN PILT"/>
    <property type="match status" value="1"/>
</dbReference>
<evidence type="ECO:0000259" key="2">
    <source>
        <dbReference type="Pfam" id="PF00437"/>
    </source>
</evidence>
<evidence type="ECO:0000313" key="3">
    <source>
        <dbReference type="EMBL" id="GAA1673709.1"/>
    </source>
</evidence>
<dbReference type="InterPro" id="IPR027417">
    <property type="entry name" value="P-loop_NTPase"/>
</dbReference>
<comment type="similarity">
    <text evidence="1">Belongs to the GSP E family.</text>
</comment>
<evidence type="ECO:0000256" key="1">
    <source>
        <dbReference type="ARBA" id="ARBA00006611"/>
    </source>
</evidence>
<keyword evidence="4" id="KW-1185">Reference proteome</keyword>
<dbReference type="Pfam" id="PF00437">
    <property type="entry name" value="T2SSE"/>
    <property type="match status" value="1"/>
</dbReference>
<dbReference type="RefSeq" id="WP_344309777.1">
    <property type="nucleotide sequence ID" value="NZ_BAAANY010000008.1"/>
</dbReference>
<dbReference type="EMBL" id="BAAANY010000008">
    <property type="protein sequence ID" value="GAA1673709.1"/>
    <property type="molecule type" value="Genomic_DNA"/>
</dbReference>
<dbReference type="Proteomes" id="UP001500618">
    <property type="component" value="Unassembled WGS sequence"/>
</dbReference>
<evidence type="ECO:0000313" key="4">
    <source>
        <dbReference type="Proteomes" id="UP001500618"/>
    </source>
</evidence>
<dbReference type="InterPro" id="IPR050921">
    <property type="entry name" value="T4SS_GSP_E_ATPase"/>
</dbReference>
<dbReference type="InterPro" id="IPR001482">
    <property type="entry name" value="T2SS/T4SS_dom"/>
</dbReference>
<reference evidence="4" key="1">
    <citation type="journal article" date="2019" name="Int. J. Syst. Evol. Microbiol.">
        <title>The Global Catalogue of Microorganisms (GCM) 10K type strain sequencing project: providing services to taxonomists for standard genome sequencing and annotation.</title>
        <authorList>
            <consortium name="The Broad Institute Genomics Platform"/>
            <consortium name="The Broad Institute Genome Sequencing Center for Infectious Disease"/>
            <person name="Wu L."/>
            <person name="Ma J."/>
        </authorList>
    </citation>
    <scope>NUCLEOTIDE SEQUENCE [LARGE SCALE GENOMIC DNA]</scope>
    <source>
        <strain evidence="4">JCM 14718</strain>
    </source>
</reference>
<feature type="domain" description="Bacterial type II secretion system protein E" evidence="2">
    <location>
        <begin position="141"/>
        <end position="327"/>
    </location>
</feature>
<organism evidence="3 4">
    <name type="scientific">Fodinicola feengrottensis</name>
    <dbReference type="NCBI Taxonomy" id="435914"/>
    <lineage>
        <taxon>Bacteria</taxon>
        <taxon>Bacillati</taxon>
        <taxon>Actinomycetota</taxon>
        <taxon>Actinomycetes</taxon>
        <taxon>Mycobacteriales</taxon>
        <taxon>Fodinicola</taxon>
    </lineage>
</organism>